<evidence type="ECO:0000313" key="3">
    <source>
        <dbReference type="Proteomes" id="UP000287651"/>
    </source>
</evidence>
<keyword evidence="1" id="KW-0732">Signal</keyword>
<dbReference type="AlphaFoldDB" id="A0A427A3Q5"/>
<organism evidence="2 3">
    <name type="scientific">Ensete ventricosum</name>
    <name type="common">Abyssinian banana</name>
    <name type="synonym">Musa ensete</name>
    <dbReference type="NCBI Taxonomy" id="4639"/>
    <lineage>
        <taxon>Eukaryota</taxon>
        <taxon>Viridiplantae</taxon>
        <taxon>Streptophyta</taxon>
        <taxon>Embryophyta</taxon>
        <taxon>Tracheophyta</taxon>
        <taxon>Spermatophyta</taxon>
        <taxon>Magnoliopsida</taxon>
        <taxon>Liliopsida</taxon>
        <taxon>Zingiberales</taxon>
        <taxon>Musaceae</taxon>
        <taxon>Ensete</taxon>
    </lineage>
</organism>
<gene>
    <name evidence="2" type="ORF">B296_00033895</name>
</gene>
<comment type="caution">
    <text evidence="2">The sequence shown here is derived from an EMBL/GenBank/DDBJ whole genome shotgun (WGS) entry which is preliminary data.</text>
</comment>
<evidence type="ECO:0008006" key="4">
    <source>
        <dbReference type="Google" id="ProtNLM"/>
    </source>
</evidence>
<feature type="signal peptide" evidence="1">
    <location>
        <begin position="1"/>
        <end position="24"/>
    </location>
</feature>
<feature type="chain" id="PRO_5019347265" description="Secreted protein" evidence="1">
    <location>
        <begin position="25"/>
        <end position="85"/>
    </location>
</feature>
<dbReference type="Proteomes" id="UP000287651">
    <property type="component" value="Unassembled WGS sequence"/>
</dbReference>
<sequence length="85" mass="8650">MTHRSSPSSRELPTLGLLLDLAAAAVVFSDLPEPPLPLPPDSGSRICAESAEPCGPGEGSGSIVSPKSVGTASGWLHRATITTRS</sequence>
<dbReference type="EMBL" id="AMZH03003898">
    <property type="protein sequence ID" value="RRT70808.1"/>
    <property type="molecule type" value="Genomic_DNA"/>
</dbReference>
<proteinExistence type="predicted"/>
<name>A0A427A3Q5_ENSVE</name>
<reference evidence="2 3" key="1">
    <citation type="journal article" date="2014" name="Agronomy (Basel)">
        <title>A Draft Genome Sequence for Ensete ventricosum, the Drought-Tolerant Tree Against Hunger.</title>
        <authorList>
            <person name="Harrison J."/>
            <person name="Moore K.A."/>
            <person name="Paszkiewicz K."/>
            <person name="Jones T."/>
            <person name="Grant M."/>
            <person name="Ambacheew D."/>
            <person name="Muzemil S."/>
            <person name="Studholme D.J."/>
        </authorList>
    </citation>
    <scope>NUCLEOTIDE SEQUENCE [LARGE SCALE GENOMIC DNA]</scope>
</reference>
<protein>
    <recommendedName>
        <fullName evidence="4">Secreted protein</fullName>
    </recommendedName>
</protein>
<evidence type="ECO:0000256" key="1">
    <source>
        <dbReference type="SAM" id="SignalP"/>
    </source>
</evidence>
<evidence type="ECO:0000313" key="2">
    <source>
        <dbReference type="EMBL" id="RRT70808.1"/>
    </source>
</evidence>
<accession>A0A427A3Q5</accession>